<evidence type="ECO:0000313" key="10">
    <source>
        <dbReference type="Proteomes" id="UP000595847"/>
    </source>
</evidence>
<dbReference type="Proteomes" id="UP000595847">
    <property type="component" value="Chromosome"/>
</dbReference>
<evidence type="ECO:0000259" key="7">
    <source>
        <dbReference type="Pfam" id="PF04932"/>
    </source>
</evidence>
<feature type="compositionally biased region" description="Basic and acidic residues" evidence="5">
    <location>
        <begin position="216"/>
        <end position="226"/>
    </location>
</feature>
<feature type="transmembrane region" description="Helical" evidence="6">
    <location>
        <begin position="129"/>
        <end position="153"/>
    </location>
</feature>
<dbReference type="Pfam" id="PF04932">
    <property type="entry name" value="Wzy_C"/>
    <property type="match status" value="1"/>
</dbReference>
<evidence type="ECO:0000256" key="2">
    <source>
        <dbReference type="ARBA" id="ARBA00022692"/>
    </source>
</evidence>
<evidence type="ECO:0000256" key="5">
    <source>
        <dbReference type="SAM" id="MobiDB-lite"/>
    </source>
</evidence>
<evidence type="ECO:0000313" key="8">
    <source>
        <dbReference type="EMBL" id="QQE75511.1"/>
    </source>
</evidence>
<organism evidence="8 10">
    <name type="scientific">Brevibacillus composti</name>
    <dbReference type="NCBI Taxonomy" id="2796470"/>
    <lineage>
        <taxon>Bacteria</taxon>
        <taxon>Bacillati</taxon>
        <taxon>Bacillota</taxon>
        <taxon>Bacilli</taxon>
        <taxon>Bacillales</taxon>
        <taxon>Paenibacillaceae</taxon>
        <taxon>Brevibacillus</taxon>
    </lineage>
</organism>
<gene>
    <name evidence="8" type="ORF">JD108_06275</name>
    <name evidence="9" type="ORF">KDJ56_05955</name>
</gene>
<dbReference type="PANTHER" id="PTHR37422:SF13">
    <property type="entry name" value="LIPOPOLYSACCHARIDE BIOSYNTHESIS PROTEIN PA4999-RELATED"/>
    <property type="match status" value="1"/>
</dbReference>
<evidence type="ECO:0000313" key="11">
    <source>
        <dbReference type="Proteomes" id="UP000677234"/>
    </source>
</evidence>
<proteinExistence type="predicted"/>
<sequence>MLAVFLLLLVGSGSRGPLLSLLAVAVLAGPLFYMKKAKQMMSFYLGLLVLGTVMAFSLSWLPPEATARIHSFLEGDLGESELSRLKAYQRSWETIGAHPLGIGWGGFAREINLWPGEARQYPHNIWLEIALEGGWLAAIGFFALVAACFVRLWRRLHSFEARALFALFLYVNLNAMVSGDINDNKLLFALGGMALAAAPDRKQTAPQEGQNDVTNETDRDKGGQKL</sequence>
<evidence type="ECO:0000256" key="6">
    <source>
        <dbReference type="SAM" id="Phobius"/>
    </source>
</evidence>
<dbReference type="Proteomes" id="UP000677234">
    <property type="component" value="Chromosome"/>
</dbReference>
<dbReference type="EMBL" id="CP066308">
    <property type="protein sequence ID" value="QQE75511.1"/>
    <property type="molecule type" value="Genomic_DNA"/>
</dbReference>
<dbReference type="KEGG" id="bcop:JD108_06275"/>
<keyword evidence="11" id="KW-1185">Reference proteome</keyword>
<feature type="region of interest" description="Disordered" evidence="5">
    <location>
        <begin position="200"/>
        <end position="226"/>
    </location>
</feature>
<dbReference type="AlphaFoldDB" id="A0A7T5JPX2"/>
<feature type="domain" description="O-antigen ligase-related" evidence="7">
    <location>
        <begin position="2"/>
        <end position="142"/>
    </location>
</feature>
<reference evidence="8 10" key="1">
    <citation type="submission" date="2020-12" db="EMBL/GenBank/DDBJ databases">
        <title>strain FJAT-54423T represents a novel species of the genus Brevibacillus.</title>
        <authorList>
            <person name="Tang R."/>
        </authorList>
    </citation>
    <scope>NUCLEOTIDE SEQUENCE [LARGE SCALE GENOMIC DNA]</scope>
    <source>
        <strain evidence="8 10">FJAT-54423</strain>
    </source>
</reference>
<name>A0A7T5JPX2_9BACL</name>
<evidence type="ECO:0000256" key="3">
    <source>
        <dbReference type="ARBA" id="ARBA00022989"/>
    </source>
</evidence>
<dbReference type="RefSeq" id="WP_198829036.1">
    <property type="nucleotide sequence ID" value="NZ_CP066308.1"/>
</dbReference>
<keyword evidence="8" id="KW-0436">Ligase</keyword>
<evidence type="ECO:0000256" key="4">
    <source>
        <dbReference type="ARBA" id="ARBA00023136"/>
    </source>
</evidence>
<protein>
    <submittedName>
        <fullName evidence="8">O-antigen ligase family protein</fullName>
    </submittedName>
</protein>
<feature type="transmembrane region" description="Helical" evidence="6">
    <location>
        <begin position="44"/>
        <end position="61"/>
    </location>
</feature>
<feature type="compositionally biased region" description="Polar residues" evidence="5">
    <location>
        <begin position="204"/>
        <end position="214"/>
    </location>
</feature>
<evidence type="ECO:0000313" key="9">
    <source>
        <dbReference type="EMBL" id="QUO42537.1"/>
    </source>
</evidence>
<dbReference type="PANTHER" id="PTHR37422">
    <property type="entry name" value="TEICHURONIC ACID BIOSYNTHESIS PROTEIN TUAE"/>
    <property type="match status" value="1"/>
</dbReference>
<dbReference type="EMBL" id="CP073708">
    <property type="protein sequence ID" value="QUO42537.1"/>
    <property type="molecule type" value="Genomic_DNA"/>
</dbReference>
<comment type="subcellular location">
    <subcellularLocation>
        <location evidence="1">Membrane</location>
        <topology evidence="1">Multi-pass membrane protein</topology>
    </subcellularLocation>
</comment>
<dbReference type="InterPro" id="IPR051533">
    <property type="entry name" value="WaaL-like"/>
</dbReference>
<keyword evidence="4 6" id="KW-0472">Membrane</keyword>
<dbReference type="GO" id="GO:0016874">
    <property type="term" value="F:ligase activity"/>
    <property type="evidence" value="ECO:0007669"/>
    <property type="project" value="UniProtKB-KW"/>
</dbReference>
<reference evidence="9" key="2">
    <citation type="submission" date="2021-04" db="EMBL/GenBank/DDBJ databases">
        <title>Brevibacillus composti FJAT-54423, complete genome.</title>
        <authorList>
            <person name="Tang R."/>
        </authorList>
    </citation>
    <scope>NUCLEOTIDE SEQUENCE</scope>
    <source>
        <strain evidence="9">FJAT-54424</strain>
    </source>
</reference>
<accession>A0A7T5JPX2</accession>
<keyword evidence="3 6" id="KW-1133">Transmembrane helix</keyword>
<keyword evidence="2 6" id="KW-0812">Transmembrane</keyword>
<evidence type="ECO:0000256" key="1">
    <source>
        <dbReference type="ARBA" id="ARBA00004141"/>
    </source>
</evidence>
<dbReference type="InterPro" id="IPR007016">
    <property type="entry name" value="O-antigen_ligase-rel_domated"/>
</dbReference>
<dbReference type="GO" id="GO:0016020">
    <property type="term" value="C:membrane"/>
    <property type="evidence" value="ECO:0007669"/>
    <property type="project" value="UniProtKB-SubCell"/>
</dbReference>